<reference evidence="5 6" key="1">
    <citation type="submission" date="2023-06" db="EMBL/GenBank/DDBJ databases">
        <title>SYSU T0a273.</title>
        <authorList>
            <person name="Gao L."/>
            <person name="Fang B.-Z."/>
            <person name="Li W.-J."/>
        </authorList>
    </citation>
    <scope>NUCLEOTIDE SEQUENCE [LARGE SCALE GENOMIC DNA]</scope>
    <source>
        <strain evidence="5 6">SYSU T0a273</strain>
    </source>
</reference>
<dbReference type="CDD" id="cd07377">
    <property type="entry name" value="WHTH_GntR"/>
    <property type="match status" value="1"/>
</dbReference>
<dbReference type="InterPro" id="IPR011711">
    <property type="entry name" value="GntR_C"/>
</dbReference>
<evidence type="ECO:0000256" key="3">
    <source>
        <dbReference type="ARBA" id="ARBA00023163"/>
    </source>
</evidence>
<dbReference type="InterPro" id="IPR036390">
    <property type="entry name" value="WH_DNA-bd_sf"/>
</dbReference>
<dbReference type="SUPFAM" id="SSF48008">
    <property type="entry name" value="GntR ligand-binding domain-like"/>
    <property type="match status" value="1"/>
</dbReference>
<organism evidence="5 6">
    <name type="scientific">Demequina lignilytica</name>
    <dbReference type="NCBI Taxonomy" id="3051663"/>
    <lineage>
        <taxon>Bacteria</taxon>
        <taxon>Bacillati</taxon>
        <taxon>Actinomycetota</taxon>
        <taxon>Actinomycetes</taxon>
        <taxon>Micrococcales</taxon>
        <taxon>Demequinaceae</taxon>
        <taxon>Demequina</taxon>
    </lineage>
</organism>
<dbReference type="GO" id="GO:0003700">
    <property type="term" value="F:DNA-binding transcription factor activity"/>
    <property type="evidence" value="ECO:0007669"/>
    <property type="project" value="InterPro"/>
</dbReference>
<dbReference type="AlphaFoldDB" id="A0AB35MIV1"/>
<dbReference type="RefSeq" id="WP_301160409.1">
    <property type="nucleotide sequence ID" value="NZ_JAUHQB010000005.1"/>
</dbReference>
<dbReference type="Proteomes" id="UP001172756">
    <property type="component" value="Unassembled WGS sequence"/>
</dbReference>
<proteinExistence type="predicted"/>
<keyword evidence="2" id="KW-0238">DNA-binding</keyword>
<dbReference type="Pfam" id="PF00392">
    <property type="entry name" value="GntR"/>
    <property type="match status" value="1"/>
</dbReference>
<dbReference type="PRINTS" id="PR00035">
    <property type="entry name" value="HTHGNTR"/>
</dbReference>
<dbReference type="PROSITE" id="PS50949">
    <property type="entry name" value="HTH_GNTR"/>
    <property type="match status" value="1"/>
</dbReference>
<keyword evidence="3" id="KW-0804">Transcription</keyword>
<dbReference type="PANTHER" id="PTHR43537">
    <property type="entry name" value="TRANSCRIPTIONAL REGULATOR, GNTR FAMILY"/>
    <property type="match status" value="1"/>
</dbReference>
<dbReference type="Gene3D" id="1.10.10.10">
    <property type="entry name" value="Winged helix-like DNA-binding domain superfamily/Winged helix DNA-binding domain"/>
    <property type="match status" value="1"/>
</dbReference>
<dbReference type="SMART" id="SM00345">
    <property type="entry name" value="HTH_GNTR"/>
    <property type="match status" value="1"/>
</dbReference>
<dbReference type="InterPro" id="IPR000524">
    <property type="entry name" value="Tscrpt_reg_HTH_GntR"/>
</dbReference>
<dbReference type="PANTHER" id="PTHR43537:SF45">
    <property type="entry name" value="GNTR FAMILY REGULATORY PROTEIN"/>
    <property type="match status" value="1"/>
</dbReference>
<evidence type="ECO:0000313" key="6">
    <source>
        <dbReference type="Proteomes" id="UP001172756"/>
    </source>
</evidence>
<evidence type="ECO:0000259" key="4">
    <source>
        <dbReference type="PROSITE" id="PS50949"/>
    </source>
</evidence>
<feature type="domain" description="HTH gntR-type" evidence="4">
    <location>
        <begin position="1"/>
        <end position="68"/>
    </location>
</feature>
<protein>
    <submittedName>
        <fullName evidence="5">GntR family transcriptional regulator</fullName>
    </submittedName>
</protein>
<dbReference type="Pfam" id="PF07729">
    <property type="entry name" value="FCD"/>
    <property type="match status" value="1"/>
</dbReference>
<evidence type="ECO:0000256" key="2">
    <source>
        <dbReference type="ARBA" id="ARBA00023125"/>
    </source>
</evidence>
<dbReference type="EMBL" id="JAUHQB010000005">
    <property type="protein sequence ID" value="MDN4483580.1"/>
    <property type="molecule type" value="Genomic_DNA"/>
</dbReference>
<accession>A0AB35MIV1</accession>
<sequence>MVADARVYEELKANILRGDYSPRQRLVEAELCEEFDASRFAVRAALQSLEADGLVERQRNRGARIREISLEEAVEITEVRMVVEGLVARRAAERVTDAQAATLREIGAAMRVAVASGDVGAYGDLNVRLHQTVREIASHAKATGIIARLHGQMIRHQFAMSRLPGRSSVSVVQHEAIIDAIAARDPDAAETAMRAHIASVIEALRTIAEADVRRG</sequence>
<comment type="caution">
    <text evidence="5">The sequence shown here is derived from an EMBL/GenBank/DDBJ whole genome shotgun (WGS) entry which is preliminary data.</text>
</comment>
<evidence type="ECO:0000313" key="5">
    <source>
        <dbReference type="EMBL" id="MDN4483580.1"/>
    </source>
</evidence>
<evidence type="ECO:0000256" key="1">
    <source>
        <dbReference type="ARBA" id="ARBA00023015"/>
    </source>
</evidence>
<dbReference type="Gene3D" id="1.20.120.530">
    <property type="entry name" value="GntR ligand-binding domain-like"/>
    <property type="match status" value="1"/>
</dbReference>
<dbReference type="InterPro" id="IPR008920">
    <property type="entry name" value="TF_FadR/GntR_C"/>
</dbReference>
<dbReference type="SMART" id="SM00895">
    <property type="entry name" value="FCD"/>
    <property type="match status" value="1"/>
</dbReference>
<name>A0AB35MIV1_9MICO</name>
<dbReference type="SUPFAM" id="SSF46785">
    <property type="entry name" value="Winged helix' DNA-binding domain"/>
    <property type="match status" value="1"/>
</dbReference>
<dbReference type="GO" id="GO:0003677">
    <property type="term" value="F:DNA binding"/>
    <property type="evidence" value="ECO:0007669"/>
    <property type="project" value="UniProtKB-KW"/>
</dbReference>
<keyword evidence="1" id="KW-0805">Transcription regulation</keyword>
<dbReference type="InterPro" id="IPR036388">
    <property type="entry name" value="WH-like_DNA-bd_sf"/>
</dbReference>
<gene>
    <name evidence="5" type="ORF">QQ002_08540</name>
</gene>